<dbReference type="EMBL" id="QXFT01000581">
    <property type="protein sequence ID" value="KAE9340286.1"/>
    <property type="molecule type" value="Genomic_DNA"/>
</dbReference>
<dbReference type="PANTHER" id="PTHR31569:SF4">
    <property type="entry name" value="SWIM-TYPE DOMAIN-CONTAINING PROTEIN"/>
    <property type="match status" value="1"/>
</dbReference>
<dbReference type="InterPro" id="IPR052579">
    <property type="entry name" value="Zinc_finger_SWIM"/>
</dbReference>
<gene>
    <name evidence="3" type="ORF">PR001_g10267</name>
    <name evidence="2" type="ORF">PR002_g10429</name>
    <name evidence="4" type="ORF">PR003_g10567</name>
</gene>
<protein>
    <recommendedName>
        <fullName evidence="1">ZSWIM1/3 RNaseH-like domain-containing protein</fullName>
    </recommendedName>
</protein>
<sequence length="237" mass="27138">MHKVGALAKGILAYLREQSGKLVALRDVHNMIQRFKTEQKAGLKDAEHAHAILDEFSTESQDNVDEMMVNADSKVSGVIAFQYTRMKWLYCAFPELVLVDATHDTNTNRHKLFSFAVRDGFGKSKEKANLRLAAKCFRKRNSAWANVRVIVTDKAIHEKAVLHEYFPKTHQVLGQWHEITWLKKQVSRLAPAHKQQVKGIVKSLIYERSSQEYQDAKGAKDALLETLGWDDEDPMYQ</sequence>
<dbReference type="Proteomes" id="UP000429607">
    <property type="component" value="Unassembled WGS sequence"/>
</dbReference>
<organism evidence="2 7">
    <name type="scientific">Phytophthora rubi</name>
    <dbReference type="NCBI Taxonomy" id="129364"/>
    <lineage>
        <taxon>Eukaryota</taxon>
        <taxon>Sar</taxon>
        <taxon>Stramenopiles</taxon>
        <taxon>Oomycota</taxon>
        <taxon>Peronosporomycetes</taxon>
        <taxon>Peronosporales</taxon>
        <taxon>Peronosporaceae</taxon>
        <taxon>Phytophthora</taxon>
    </lineage>
</organism>
<dbReference type="EMBL" id="QXFU01000590">
    <property type="protein sequence ID" value="KAE9028334.1"/>
    <property type="molecule type" value="Genomic_DNA"/>
</dbReference>
<dbReference type="OrthoDB" id="124789at2759"/>
<reference evidence="5 7" key="1">
    <citation type="submission" date="2018-09" db="EMBL/GenBank/DDBJ databases">
        <title>Genomic investigation of the strawberry pathogen Phytophthora fragariae indicates pathogenicity is determined by transcriptional variation in three key races.</title>
        <authorList>
            <person name="Adams T.M."/>
            <person name="Armitage A.D."/>
            <person name="Sobczyk M.K."/>
            <person name="Bates H.J."/>
            <person name="Dunwell J.M."/>
            <person name="Nellist C.F."/>
            <person name="Harrison R.J."/>
        </authorList>
    </citation>
    <scope>NUCLEOTIDE SEQUENCE [LARGE SCALE GENOMIC DNA]</scope>
    <source>
        <strain evidence="3 5">SCRP249</strain>
        <strain evidence="2 7">SCRP324</strain>
        <strain evidence="4 6">SCRP333</strain>
    </source>
</reference>
<dbReference type="InterPro" id="IPR048324">
    <property type="entry name" value="ZSWIM1-3_RNaseH-like"/>
</dbReference>
<evidence type="ECO:0000313" key="4">
    <source>
        <dbReference type="EMBL" id="KAE9340286.1"/>
    </source>
</evidence>
<evidence type="ECO:0000259" key="1">
    <source>
        <dbReference type="Pfam" id="PF21056"/>
    </source>
</evidence>
<evidence type="ECO:0000313" key="5">
    <source>
        <dbReference type="Proteomes" id="UP000429607"/>
    </source>
</evidence>
<dbReference type="Proteomes" id="UP000434957">
    <property type="component" value="Unassembled WGS sequence"/>
</dbReference>
<feature type="domain" description="ZSWIM1/3 RNaseH-like" evidence="1">
    <location>
        <begin position="55"/>
        <end position="171"/>
    </location>
</feature>
<dbReference type="EMBL" id="QXFV01000597">
    <property type="protein sequence ID" value="KAE9033209.1"/>
    <property type="molecule type" value="Genomic_DNA"/>
</dbReference>
<dbReference type="Pfam" id="PF21056">
    <property type="entry name" value="ZSWIM1-3_RNaseH-like"/>
    <property type="match status" value="1"/>
</dbReference>
<name>A0A6A3MIE5_9STRA</name>
<evidence type="ECO:0000313" key="6">
    <source>
        <dbReference type="Proteomes" id="UP000434957"/>
    </source>
</evidence>
<evidence type="ECO:0000313" key="2">
    <source>
        <dbReference type="EMBL" id="KAE9028334.1"/>
    </source>
</evidence>
<keyword evidence="6" id="KW-1185">Reference proteome</keyword>
<accession>A0A6A3MIE5</accession>
<comment type="caution">
    <text evidence="2">The sequence shown here is derived from an EMBL/GenBank/DDBJ whole genome shotgun (WGS) entry which is preliminary data.</text>
</comment>
<evidence type="ECO:0000313" key="3">
    <source>
        <dbReference type="EMBL" id="KAE9033209.1"/>
    </source>
</evidence>
<proteinExistence type="predicted"/>
<dbReference type="PANTHER" id="PTHR31569">
    <property type="entry name" value="SWIM-TYPE DOMAIN-CONTAINING PROTEIN"/>
    <property type="match status" value="1"/>
</dbReference>
<dbReference type="Proteomes" id="UP000435112">
    <property type="component" value="Unassembled WGS sequence"/>
</dbReference>
<dbReference type="AlphaFoldDB" id="A0A6A3MIE5"/>
<evidence type="ECO:0000313" key="7">
    <source>
        <dbReference type="Proteomes" id="UP000435112"/>
    </source>
</evidence>